<feature type="compositionally biased region" description="Polar residues" evidence="6">
    <location>
        <begin position="605"/>
        <end position="626"/>
    </location>
</feature>
<organism evidence="9 10">
    <name type="scientific">Roseibium alexandrii (strain DSM 17067 / NCIMB 14079 / DFL-11)</name>
    <name type="common">Labrenzia alexandrii</name>
    <dbReference type="NCBI Taxonomy" id="244592"/>
    <lineage>
        <taxon>Bacteria</taxon>
        <taxon>Pseudomonadati</taxon>
        <taxon>Pseudomonadota</taxon>
        <taxon>Alphaproteobacteria</taxon>
        <taxon>Hyphomicrobiales</taxon>
        <taxon>Stappiaceae</taxon>
        <taxon>Roseibium</taxon>
    </lineage>
</organism>
<feature type="transmembrane region" description="Helical" evidence="7">
    <location>
        <begin position="27"/>
        <end position="45"/>
    </location>
</feature>
<evidence type="ECO:0000256" key="5">
    <source>
        <dbReference type="ARBA" id="ARBA00023136"/>
    </source>
</evidence>
<dbReference type="Proteomes" id="UP000004703">
    <property type="component" value="Chromosome"/>
</dbReference>
<comment type="subcellular location">
    <subcellularLocation>
        <location evidence="1">Cell membrane</location>
        <topology evidence="1">Multi-pass membrane protein</topology>
    </subcellularLocation>
</comment>
<evidence type="ECO:0000313" key="10">
    <source>
        <dbReference type="Proteomes" id="UP000004703"/>
    </source>
</evidence>
<keyword evidence="3 7" id="KW-0812">Transmembrane</keyword>
<dbReference type="InterPro" id="IPR003841">
    <property type="entry name" value="Na/Pi_transpt"/>
</dbReference>
<dbReference type="EMBL" id="ACCU02000002">
    <property type="protein sequence ID" value="EEE43036.2"/>
    <property type="molecule type" value="Genomic_DNA"/>
</dbReference>
<reference evidence="9 10" key="2">
    <citation type="submission" date="2013-04" db="EMBL/GenBank/DDBJ databases">
        <authorList>
            <person name="Fiebig A."/>
            <person name="Pradella S."/>
            <person name="Wagner-Doebler I."/>
        </authorList>
    </citation>
    <scope>NUCLEOTIDE SEQUENCE [LARGE SCALE GENOMIC DNA]</scope>
    <source>
        <strain evidence="10">DSM 17067 / NCIMB 14079 / DFL-11</strain>
    </source>
</reference>
<feature type="transmembrane region" description="Helical" evidence="7">
    <location>
        <begin position="236"/>
        <end position="255"/>
    </location>
</feature>
<keyword evidence="5 7" id="KW-0472">Membrane</keyword>
<evidence type="ECO:0000256" key="7">
    <source>
        <dbReference type="SAM" id="Phobius"/>
    </source>
</evidence>
<dbReference type="PANTHER" id="PTHR10010">
    <property type="entry name" value="SOLUTE CARRIER FAMILY 34 SODIUM PHOSPHATE , MEMBER 2-RELATED"/>
    <property type="match status" value="1"/>
</dbReference>
<dbReference type="GO" id="GO:0005886">
    <property type="term" value="C:plasma membrane"/>
    <property type="evidence" value="ECO:0007669"/>
    <property type="project" value="UniProtKB-SubCell"/>
</dbReference>
<evidence type="ECO:0000256" key="2">
    <source>
        <dbReference type="ARBA" id="ARBA00022475"/>
    </source>
</evidence>
<dbReference type="GO" id="GO:0044341">
    <property type="term" value="P:sodium-dependent phosphate transport"/>
    <property type="evidence" value="ECO:0007669"/>
    <property type="project" value="InterPro"/>
</dbReference>
<proteinExistence type="predicted"/>
<feature type="signal peptide" evidence="8">
    <location>
        <begin position="1"/>
        <end position="20"/>
    </location>
</feature>
<evidence type="ECO:0000256" key="8">
    <source>
        <dbReference type="SAM" id="SignalP"/>
    </source>
</evidence>
<dbReference type="PANTHER" id="PTHR10010:SF46">
    <property type="entry name" value="SODIUM-DEPENDENT PHOSPHATE TRANSPORT PROTEIN 2B"/>
    <property type="match status" value="1"/>
</dbReference>
<reference evidence="9 10" key="1">
    <citation type="submission" date="2008-01" db="EMBL/GenBank/DDBJ databases">
        <authorList>
            <person name="Wagner-Dobler I."/>
            <person name="Ferriera S."/>
            <person name="Johnson J."/>
            <person name="Kravitz S."/>
            <person name="Beeson K."/>
            <person name="Sutton G."/>
            <person name="Rogers Y.-H."/>
            <person name="Friedman R."/>
            <person name="Frazier M."/>
            <person name="Venter J.C."/>
        </authorList>
    </citation>
    <scope>NUCLEOTIDE SEQUENCE [LARGE SCALE GENOMIC DNA]</scope>
    <source>
        <strain evidence="10">DSM 17067 / NCIMB 14079 / DFL-11</strain>
    </source>
</reference>
<feature type="transmembrane region" description="Helical" evidence="7">
    <location>
        <begin position="302"/>
        <end position="325"/>
    </location>
</feature>
<sequence length="626" mass="68423">MMKKLTLPAILLALSLAFYASSDFQEIAAGVAIFMFGMLMLEDGFRLFSGGFLEKALARATGSVPKALGFGIVTTTIMQSSSLVSVITISFLSAGLITLIAGIGIIFGANIGTTTGAWLVAGFGLKVKISAFALPMLAIAIILVFQSNKYIRGAGFVLAGLGFLFLGIHHMKVGFESFKEQFDLTRFALTGVLGLITYTAIGAAATVVMQSSHATMVLIITALAAGQITYENALALAIGANVGTTITAIIGSLTSNYQGKRLALAHVIFNLVTAGIALTFIGTIRDSVDYVSAHVGIADTDYALKLAVFHTIFNVLGVVVMLPLIRPLIRLLEHVFVAPREDTSRPRYLSKAVDEFPATIRIAMQQEVAHLYDNAVELIAHGLNLHRHELFQTSDIAALVDQSKTPMEFDIDERYEQRIKVLYSEIVEFATRVGAQDLPADVMEEVYQLRDAAGRIVRTVKAIKHLRRNATNYTGHHQGVITNLYNDLRVQIARILVEIRQLDMAQPEERSSLWLDMDRILVQTDERDTYATVEELLRTRKISAAAATSFLNDSNYAYNAMRDLLGAARTLHMETETAMAEVERILSLDEDEILDRSSAGDDTSALRQNTNPVAEGHTTIQDTRSR</sequence>
<feature type="region of interest" description="Disordered" evidence="6">
    <location>
        <begin position="597"/>
        <end position="626"/>
    </location>
</feature>
<evidence type="ECO:0000256" key="3">
    <source>
        <dbReference type="ARBA" id="ARBA00022692"/>
    </source>
</evidence>
<dbReference type="NCBIfam" id="NF037997">
    <property type="entry name" value="Na_Pi_symport"/>
    <property type="match status" value="1"/>
</dbReference>
<feature type="chain" id="PRO_5022700307" evidence="8">
    <location>
        <begin position="21"/>
        <end position="626"/>
    </location>
</feature>
<feature type="transmembrane region" description="Helical" evidence="7">
    <location>
        <begin position="150"/>
        <end position="168"/>
    </location>
</feature>
<dbReference type="Pfam" id="PF02690">
    <property type="entry name" value="Na_Pi_cotrans"/>
    <property type="match status" value="2"/>
</dbReference>
<feature type="transmembrane region" description="Helical" evidence="7">
    <location>
        <begin position="83"/>
        <end position="107"/>
    </location>
</feature>
<dbReference type="AlphaFoldDB" id="A0A5E8GU22"/>
<accession>A0A5E8GU22</accession>
<feature type="transmembrane region" description="Helical" evidence="7">
    <location>
        <begin position="262"/>
        <end position="282"/>
    </location>
</feature>
<comment type="caution">
    <text evidence="9">The sequence shown here is derived from an EMBL/GenBank/DDBJ whole genome shotgun (WGS) entry which is preliminary data.</text>
</comment>
<dbReference type="RefSeq" id="WP_209002723.1">
    <property type="nucleotide sequence ID" value="NZ_CM011002.1"/>
</dbReference>
<evidence type="ECO:0000256" key="4">
    <source>
        <dbReference type="ARBA" id="ARBA00022989"/>
    </source>
</evidence>
<protein>
    <submittedName>
        <fullName evidence="9">Na+/phosphate symporter</fullName>
    </submittedName>
</protein>
<keyword evidence="4 7" id="KW-1133">Transmembrane helix</keyword>
<feature type="transmembrane region" description="Helical" evidence="7">
    <location>
        <begin position="127"/>
        <end position="145"/>
    </location>
</feature>
<evidence type="ECO:0000313" key="9">
    <source>
        <dbReference type="EMBL" id="EEE43036.2"/>
    </source>
</evidence>
<dbReference type="GO" id="GO:0005436">
    <property type="term" value="F:sodium:phosphate symporter activity"/>
    <property type="evidence" value="ECO:0007669"/>
    <property type="project" value="InterPro"/>
</dbReference>
<evidence type="ECO:0000256" key="1">
    <source>
        <dbReference type="ARBA" id="ARBA00004651"/>
    </source>
</evidence>
<gene>
    <name evidence="9" type="ORF">SADFL11_322</name>
</gene>
<feature type="transmembrane region" description="Helical" evidence="7">
    <location>
        <begin position="188"/>
        <end position="207"/>
    </location>
</feature>
<keyword evidence="2" id="KW-1003">Cell membrane</keyword>
<keyword evidence="8" id="KW-0732">Signal</keyword>
<name>A0A5E8GU22_ROSAD</name>
<evidence type="ECO:0000256" key="6">
    <source>
        <dbReference type="SAM" id="MobiDB-lite"/>
    </source>
</evidence>